<evidence type="ECO:0000313" key="1">
    <source>
        <dbReference type="EMBL" id="KIK02557.1"/>
    </source>
</evidence>
<sequence length="171" mass="18775">MRSIPLYVMGNSGSFLRTDPLMSSSLNDVNTLCEPTMSHQSQASRQLKGDDEEARGRVEFQRQRQLIVAHVQATLPQVPSHAVYSSLFSLLYLWSTGVSCPCSRGKESICIIRNQRQSSTNLLYKARSAWSVLGLCTPSMNGHLSGPACCLLYLSNSGLGLTPLDLVLRPT</sequence>
<keyword evidence="2" id="KW-1185">Reference proteome</keyword>
<accession>A0A0C9XY19</accession>
<proteinExistence type="predicted"/>
<reference evidence="2" key="2">
    <citation type="submission" date="2015-01" db="EMBL/GenBank/DDBJ databases">
        <title>Evolutionary Origins and Diversification of the Mycorrhizal Mutualists.</title>
        <authorList>
            <consortium name="DOE Joint Genome Institute"/>
            <consortium name="Mycorrhizal Genomics Consortium"/>
            <person name="Kohler A."/>
            <person name="Kuo A."/>
            <person name="Nagy L.G."/>
            <person name="Floudas D."/>
            <person name="Copeland A."/>
            <person name="Barry K.W."/>
            <person name="Cichocki N."/>
            <person name="Veneault-Fourrey C."/>
            <person name="LaButti K."/>
            <person name="Lindquist E.A."/>
            <person name="Lipzen A."/>
            <person name="Lundell T."/>
            <person name="Morin E."/>
            <person name="Murat C."/>
            <person name="Riley R."/>
            <person name="Ohm R."/>
            <person name="Sun H."/>
            <person name="Tunlid A."/>
            <person name="Henrissat B."/>
            <person name="Grigoriev I.V."/>
            <person name="Hibbett D.S."/>
            <person name="Martin F."/>
        </authorList>
    </citation>
    <scope>NUCLEOTIDE SEQUENCE [LARGE SCALE GENOMIC DNA]</scope>
    <source>
        <strain evidence="2">LaAM-08-1</strain>
    </source>
</reference>
<dbReference type="EMBL" id="KN838591">
    <property type="protein sequence ID" value="KIK02557.1"/>
    <property type="molecule type" value="Genomic_DNA"/>
</dbReference>
<organism evidence="1 2">
    <name type="scientific">Laccaria amethystina LaAM-08-1</name>
    <dbReference type="NCBI Taxonomy" id="1095629"/>
    <lineage>
        <taxon>Eukaryota</taxon>
        <taxon>Fungi</taxon>
        <taxon>Dikarya</taxon>
        <taxon>Basidiomycota</taxon>
        <taxon>Agaricomycotina</taxon>
        <taxon>Agaricomycetes</taxon>
        <taxon>Agaricomycetidae</taxon>
        <taxon>Agaricales</taxon>
        <taxon>Agaricineae</taxon>
        <taxon>Hydnangiaceae</taxon>
        <taxon>Laccaria</taxon>
    </lineage>
</organism>
<reference evidence="1 2" key="1">
    <citation type="submission" date="2014-04" db="EMBL/GenBank/DDBJ databases">
        <authorList>
            <consortium name="DOE Joint Genome Institute"/>
            <person name="Kuo A."/>
            <person name="Kohler A."/>
            <person name="Nagy L.G."/>
            <person name="Floudas D."/>
            <person name="Copeland A."/>
            <person name="Barry K.W."/>
            <person name="Cichocki N."/>
            <person name="Veneault-Fourrey C."/>
            <person name="LaButti K."/>
            <person name="Lindquist E.A."/>
            <person name="Lipzen A."/>
            <person name="Lundell T."/>
            <person name="Morin E."/>
            <person name="Murat C."/>
            <person name="Sun H."/>
            <person name="Tunlid A."/>
            <person name="Henrissat B."/>
            <person name="Grigoriev I.V."/>
            <person name="Hibbett D.S."/>
            <person name="Martin F."/>
            <person name="Nordberg H.P."/>
            <person name="Cantor M.N."/>
            <person name="Hua S.X."/>
        </authorList>
    </citation>
    <scope>NUCLEOTIDE SEQUENCE [LARGE SCALE GENOMIC DNA]</scope>
    <source>
        <strain evidence="1 2">LaAM-08-1</strain>
    </source>
</reference>
<protein>
    <submittedName>
        <fullName evidence="1">Uncharacterized protein</fullName>
    </submittedName>
</protein>
<gene>
    <name evidence="1" type="ORF">K443DRAFT_515921</name>
</gene>
<dbReference type="AlphaFoldDB" id="A0A0C9XY19"/>
<dbReference type="HOGENOM" id="CLU_1563114_0_0_1"/>
<evidence type="ECO:0000313" key="2">
    <source>
        <dbReference type="Proteomes" id="UP000054477"/>
    </source>
</evidence>
<dbReference type="Proteomes" id="UP000054477">
    <property type="component" value="Unassembled WGS sequence"/>
</dbReference>
<name>A0A0C9XY19_9AGAR</name>